<dbReference type="OrthoDB" id="185373at2759"/>
<dbReference type="PANTHER" id="PTHR46128:SF285">
    <property type="entry name" value="PENTATRICOPEPTIDE REPEAT-CONTAINING PROTEIN"/>
    <property type="match status" value="1"/>
</dbReference>
<dbReference type="InterPro" id="IPR033443">
    <property type="entry name" value="PROP1-like_PPR_dom"/>
</dbReference>
<evidence type="ECO:0000313" key="6">
    <source>
        <dbReference type="EMBL" id="PXF46895.1"/>
    </source>
</evidence>
<gene>
    <name evidence="6" type="ORF">BWQ96_03424</name>
</gene>
<evidence type="ECO:0000256" key="3">
    <source>
        <dbReference type="PROSITE-ProRule" id="PRU00708"/>
    </source>
</evidence>
<evidence type="ECO:0000256" key="1">
    <source>
        <dbReference type="ARBA" id="ARBA00007626"/>
    </source>
</evidence>
<evidence type="ECO:0000259" key="5">
    <source>
        <dbReference type="Pfam" id="PF17177"/>
    </source>
</evidence>
<proteinExistence type="inferred from homology"/>
<feature type="repeat" description="PPR" evidence="3">
    <location>
        <begin position="507"/>
        <end position="541"/>
    </location>
</feature>
<feature type="repeat" description="PPR" evidence="3">
    <location>
        <begin position="362"/>
        <end position="396"/>
    </location>
</feature>
<evidence type="ECO:0000256" key="4">
    <source>
        <dbReference type="SAM" id="MobiDB-lite"/>
    </source>
</evidence>
<keyword evidence="2" id="KW-0677">Repeat</keyword>
<dbReference type="InterPro" id="IPR011990">
    <property type="entry name" value="TPR-like_helical_dom_sf"/>
</dbReference>
<feature type="domain" description="PROP1-like PPR" evidence="5">
    <location>
        <begin position="526"/>
        <end position="620"/>
    </location>
</feature>
<feature type="region of interest" description="Disordered" evidence="4">
    <location>
        <begin position="323"/>
        <end position="360"/>
    </location>
</feature>
<dbReference type="InterPro" id="IPR002885">
    <property type="entry name" value="PPR_rpt"/>
</dbReference>
<dbReference type="AlphaFoldDB" id="A0A2V3IXV2"/>
<evidence type="ECO:0000256" key="2">
    <source>
        <dbReference type="ARBA" id="ARBA00022737"/>
    </source>
</evidence>
<dbReference type="Proteomes" id="UP000247409">
    <property type="component" value="Unassembled WGS sequence"/>
</dbReference>
<dbReference type="Pfam" id="PF13041">
    <property type="entry name" value="PPR_2"/>
    <property type="match status" value="3"/>
</dbReference>
<dbReference type="NCBIfam" id="TIGR00756">
    <property type="entry name" value="PPR"/>
    <property type="match status" value="5"/>
</dbReference>
<feature type="compositionally biased region" description="Low complexity" evidence="4">
    <location>
        <begin position="324"/>
        <end position="336"/>
    </location>
</feature>
<dbReference type="Pfam" id="PF17177">
    <property type="entry name" value="PPR_long"/>
    <property type="match status" value="1"/>
</dbReference>
<protein>
    <submittedName>
        <fullName evidence="6">Pentatricopeptide repeat-containing protein</fullName>
    </submittedName>
</protein>
<feature type="repeat" description="PPR" evidence="3">
    <location>
        <begin position="579"/>
        <end position="613"/>
    </location>
</feature>
<feature type="compositionally biased region" description="Polar residues" evidence="4">
    <location>
        <begin position="337"/>
        <end position="360"/>
    </location>
</feature>
<comment type="caution">
    <text evidence="6">The sequence shown here is derived from an EMBL/GenBank/DDBJ whole genome shotgun (WGS) entry which is preliminary data.</text>
</comment>
<dbReference type="PANTHER" id="PTHR46128">
    <property type="entry name" value="MITOCHONDRIAL GROUP I INTRON SPLICING FACTOR CCM1"/>
    <property type="match status" value="1"/>
</dbReference>
<dbReference type="STRING" id="448386.A0A2V3IXV2"/>
<reference evidence="6 7" key="1">
    <citation type="journal article" date="2018" name="Mol. Biol. Evol.">
        <title>Analysis of the draft genome of the red seaweed Gracilariopsis chorda provides insights into genome size evolution in Rhodophyta.</title>
        <authorList>
            <person name="Lee J."/>
            <person name="Yang E.C."/>
            <person name="Graf L."/>
            <person name="Yang J.H."/>
            <person name="Qiu H."/>
            <person name="Zel Zion U."/>
            <person name="Chan C.X."/>
            <person name="Stephens T.G."/>
            <person name="Weber A.P.M."/>
            <person name="Boo G.H."/>
            <person name="Boo S.M."/>
            <person name="Kim K.M."/>
            <person name="Shin Y."/>
            <person name="Jung M."/>
            <person name="Lee S.J."/>
            <person name="Yim H.S."/>
            <person name="Lee J.H."/>
            <person name="Bhattacharya D."/>
            <person name="Yoon H.S."/>
        </authorList>
    </citation>
    <scope>NUCLEOTIDE SEQUENCE [LARGE SCALE GENOMIC DNA]</scope>
    <source>
        <strain evidence="6 7">SKKU-2015</strain>
        <tissue evidence="6">Whole body</tissue>
    </source>
</reference>
<organism evidence="6 7">
    <name type="scientific">Gracilariopsis chorda</name>
    <dbReference type="NCBI Taxonomy" id="448386"/>
    <lineage>
        <taxon>Eukaryota</taxon>
        <taxon>Rhodophyta</taxon>
        <taxon>Florideophyceae</taxon>
        <taxon>Rhodymeniophycidae</taxon>
        <taxon>Gracilariales</taxon>
        <taxon>Gracilariaceae</taxon>
        <taxon>Gracilariopsis</taxon>
    </lineage>
</organism>
<dbReference type="EMBL" id="NBIV01000032">
    <property type="protein sequence ID" value="PXF46895.1"/>
    <property type="molecule type" value="Genomic_DNA"/>
</dbReference>
<name>A0A2V3IXV2_9FLOR</name>
<dbReference type="InterPro" id="IPR050872">
    <property type="entry name" value="PPR_P_subfamily"/>
</dbReference>
<feature type="repeat" description="PPR" evidence="3">
    <location>
        <begin position="254"/>
        <end position="288"/>
    </location>
</feature>
<dbReference type="PROSITE" id="PS51375">
    <property type="entry name" value="PPR"/>
    <property type="match status" value="4"/>
</dbReference>
<sequence length="709" mass="79406">MTSFIQPIPLPLHSRRTTVSPSVVNTPPTTCRASKPAQPYLSHTNAALNRAIRDRSPSRILPLLADHLAQPHQPESSQLWRNAVHACLQARNPTAVAAVLFRGLSSPLASNLRIAYFVQPLRFLASIPKWNLVFSLLDKMWLVGNAVTPDEKLIVNLANAAVHHRAYQICLKLFRLMRAHGTQMGPFSYSVLLKSHGRAGNVVAVNSVLAEIQLHHTPVDSILFNSAVDALVRCNNMGAALRLLAEDEYRPLLDVASYNTIIKGFAGRGLVADAFRVLDRMNANHCTPNDVTRNTLLLACVQAGDLDRAKSLIDATDSNGGLYQQNNPLLPQQQPQHLSTASSTAKHTKPSPHQISSSSKQLRIGLTSLMAGLADSGQLDEAMRLMDHMRELHLPPSSITYAALISSCIRCKAFAQARSLFHSFVEDELVSLPVCNAYISGLCRSGQTEQVMQAAATLDAMLSGNVCVAPDVDCFNSLLDGLVRIRDFAKAEEIMEIMHSNRTFRPNIVSYTIMMKGYGDTRQYRKAKGIFREMWRRRQRPDRVALNAFIKICIRSGDRNAAIRVLEHMELKKGAVCPGIQSYSPIITSYMREDNYDKSWEVYKRMRSQGIPLNEHFIQLLTMQFFDREGHKKPKLTERCAELLKHGLNDGVNVKVLRKCRRLMLTKLPNQRSRNLLDHLANEPEFHSVSEQIFARHGWNEINSGWRAL</sequence>
<keyword evidence="7" id="KW-1185">Reference proteome</keyword>
<comment type="similarity">
    <text evidence="1">Belongs to the PPR family. P subfamily.</text>
</comment>
<accession>A0A2V3IXV2</accession>
<dbReference type="Gene3D" id="1.25.40.10">
    <property type="entry name" value="Tetratricopeptide repeat domain"/>
    <property type="match status" value="4"/>
</dbReference>
<evidence type="ECO:0000313" key="7">
    <source>
        <dbReference type="Proteomes" id="UP000247409"/>
    </source>
</evidence>